<dbReference type="InterPro" id="IPR036651">
    <property type="entry name" value="Gln_synt_N_sf"/>
</dbReference>
<dbReference type="PANTHER" id="PTHR43407">
    <property type="entry name" value="GLUTAMINE SYNTHETASE"/>
    <property type="match status" value="1"/>
</dbReference>
<evidence type="ECO:0000313" key="9">
    <source>
        <dbReference type="Proteomes" id="UP001595685"/>
    </source>
</evidence>
<reference evidence="9" key="1">
    <citation type="journal article" date="2019" name="Int. J. Syst. Evol. Microbiol.">
        <title>The Global Catalogue of Microorganisms (GCM) 10K type strain sequencing project: providing services to taxonomists for standard genome sequencing and annotation.</title>
        <authorList>
            <consortium name="The Broad Institute Genomics Platform"/>
            <consortium name="The Broad Institute Genome Sequencing Center for Infectious Disease"/>
            <person name="Wu L."/>
            <person name="Ma J."/>
        </authorList>
    </citation>
    <scope>NUCLEOTIDE SEQUENCE [LARGE SCALE GENOMIC DNA]</scope>
    <source>
        <strain evidence="9">NCAIM B.02333</strain>
    </source>
</reference>
<dbReference type="Proteomes" id="UP001595685">
    <property type="component" value="Unassembled WGS sequence"/>
</dbReference>
<dbReference type="EMBL" id="JBHRWW010000004">
    <property type="protein sequence ID" value="MFC3688169.1"/>
    <property type="molecule type" value="Genomic_DNA"/>
</dbReference>
<keyword evidence="9" id="KW-1185">Reference proteome</keyword>
<accession>A0ABV7WEE7</accession>
<dbReference type="Pfam" id="PF00120">
    <property type="entry name" value="Gln-synt_C"/>
    <property type="match status" value="1"/>
</dbReference>
<comment type="similarity">
    <text evidence="1 4 5">Belongs to the glutamine synthetase family.</text>
</comment>
<evidence type="ECO:0000256" key="5">
    <source>
        <dbReference type="RuleBase" id="RU000384"/>
    </source>
</evidence>
<dbReference type="InterPro" id="IPR014746">
    <property type="entry name" value="Gln_synth/guanido_kin_cat_dom"/>
</dbReference>
<dbReference type="SUPFAM" id="SSF54368">
    <property type="entry name" value="Glutamine synthetase, N-terminal domain"/>
    <property type="match status" value="1"/>
</dbReference>
<gene>
    <name evidence="8" type="ORF">ACFOLH_07430</name>
</gene>
<protein>
    <recommendedName>
        <fullName evidence="2">glutamine synthetase</fullName>
        <ecNumber evidence="2">6.3.1.2</ecNumber>
    </recommendedName>
    <alternativeName>
        <fullName evidence="3">Glutamine synthetase I beta</fullName>
    </alternativeName>
</protein>
<organism evidence="8 9">
    <name type="scientific">Aquipuribacter hungaricus</name>
    <dbReference type="NCBI Taxonomy" id="545624"/>
    <lineage>
        <taxon>Bacteria</taxon>
        <taxon>Bacillati</taxon>
        <taxon>Actinomycetota</taxon>
        <taxon>Actinomycetes</taxon>
        <taxon>Micrococcales</taxon>
        <taxon>Intrasporangiaceae</taxon>
        <taxon>Aquipuribacter</taxon>
    </lineage>
</organism>
<evidence type="ECO:0000256" key="1">
    <source>
        <dbReference type="ARBA" id="ARBA00009897"/>
    </source>
</evidence>
<name>A0ABV7WEE7_9MICO</name>
<dbReference type="PANTHER" id="PTHR43407:SF1">
    <property type="entry name" value="LENGSIN"/>
    <property type="match status" value="1"/>
</dbReference>
<feature type="compositionally biased region" description="Acidic residues" evidence="6">
    <location>
        <begin position="423"/>
        <end position="434"/>
    </location>
</feature>
<dbReference type="Gene3D" id="3.10.20.70">
    <property type="entry name" value="Glutamine synthetase, N-terminal domain"/>
    <property type="match status" value="1"/>
</dbReference>
<evidence type="ECO:0000256" key="3">
    <source>
        <dbReference type="ARBA" id="ARBA00033230"/>
    </source>
</evidence>
<evidence type="ECO:0000313" key="8">
    <source>
        <dbReference type="EMBL" id="MFC3688169.1"/>
    </source>
</evidence>
<dbReference type="InterPro" id="IPR008146">
    <property type="entry name" value="Gln_synth_cat_dom"/>
</dbReference>
<comment type="caution">
    <text evidence="8">The sequence shown here is derived from an EMBL/GenBank/DDBJ whole genome shotgun (WGS) entry which is preliminary data.</text>
</comment>
<dbReference type="InterPro" id="IPR008147">
    <property type="entry name" value="Gln_synt_N"/>
</dbReference>
<evidence type="ECO:0000256" key="2">
    <source>
        <dbReference type="ARBA" id="ARBA00012937"/>
    </source>
</evidence>
<dbReference type="PROSITE" id="PS51987">
    <property type="entry name" value="GS_CATALYTIC"/>
    <property type="match status" value="1"/>
</dbReference>
<feature type="region of interest" description="Disordered" evidence="6">
    <location>
        <begin position="416"/>
        <end position="440"/>
    </location>
</feature>
<feature type="domain" description="GS catalytic" evidence="7">
    <location>
        <begin position="126"/>
        <end position="504"/>
    </location>
</feature>
<evidence type="ECO:0000256" key="4">
    <source>
        <dbReference type="PROSITE-ProRule" id="PRU01331"/>
    </source>
</evidence>
<dbReference type="Pfam" id="PF03951">
    <property type="entry name" value="Gln-synt_N"/>
    <property type="match status" value="1"/>
</dbReference>
<sequence>MAIDALEPDPLVRLLGPSTGWDAADLVRAVEQLQLRQVNLRYVGGDGRLKTLAFPVGSREHVTEVLVRGERVDGSSIFTGTDAGASDVYLVPRHRTAFVNPFGERPSLDVLCSFYDPSGAPLPYAREQVVRRAAEVLEEETGMTLEAFGELEYYLVDEPDPLYPVEAERGYQESGPFAKGERVREQVLGHLTAMGVQVKYVHGEVGSILEDDRQLVQHEIELRPVLLEQAADALVLTRWVVREVAASHGLEATFAPLVSDQGAGNGLHVHSRLVRDGVNETVDDDGLSVTGRRLVAGYLSAARALTAFACTVPTSYLRLELGEESPEEVCWGEQDRTGLVRVPLAWGGDVLPGMVAHANPGMPVPVLPPTTHPQTVELRLGDGSADVHLLLAGMAVAARQGLADPGSLELARRLSTAGRGDSDDGPAGDSDEGSAADRLPASCGESADALEAARGLFEAHGVFPPALVDQVLGQLREADEATAGEDGPDGGGPEELVRRYWHVA</sequence>
<dbReference type="Gene3D" id="3.30.590.10">
    <property type="entry name" value="Glutamine synthetase/guanido kinase, catalytic domain"/>
    <property type="match status" value="1"/>
</dbReference>
<evidence type="ECO:0000256" key="6">
    <source>
        <dbReference type="SAM" id="MobiDB-lite"/>
    </source>
</evidence>
<dbReference type="SUPFAM" id="SSF55931">
    <property type="entry name" value="Glutamine synthetase/guanido kinase"/>
    <property type="match status" value="1"/>
</dbReference>
<dbReference type="SMART" id="SM01230">
    <property type="entry name" value="Gln-synt_C"/>
    <property type="match status" value="1"/>
</dbReference>
<proteinExistence type="inferred from homology"/>
<evidence type="ECO:0000259" key="7">
    <source>
        <dbReference type="PROSITE" id="PS51987"/>
    </source>
</evidence>
<dbReference type="RefSeq" id="WP_340290116.1">
    <property type="nucleotide sequence ID" value="NZ_JBBEOI010000014.1"/>
</dbReference>
<dbReference type="EC" id="6.3.1.2" evidence="2"/>